<sequence length="79" mass="9487">MPEQVCGLFPLEKQVNQEKYWMVFLLKFSLSRLPAGLYKPVLLNWQACYFFLLLSLIFFPPEFTHIVFALEIKLLFKLW</sequence>
<proteinExistence type="predicted"/>
<dbReference type="AlphaFoldDB" id="A0A0A9H4X3"/>
<accession>A0A0A9H4X3</accession>
<name>A0A0A9H4X3_ARUDO</name>
<keyword evidence="1" id="KW-0472">Membrane</keyword>
<keyword evidence="1" id="KW-0812">Transmembrane</keyword>
<evidence type="ECO:0000256" key="1">
    <source>
        <dbReference type="SAM" id="Phobius"/>
    </source>
</evidence>
<organism evidence="2">
    <name type="scientific">Arundo donax</name>
    <name type="common">Giant reed</name>
    <name type="synonym">Donax arundinaceus</name>
    <dbReference type="NCBI Taxonomy" id="35708"/>
    <lineage>
        <taxon>Eukaryota</taxon>
        <taxon>Viridiplantae</taxon>
        <taxon>Streptophyta</taxon>
        <taxon>Embryophyta</taxon>
        <taxon>Tracheophyta</taxon>
        <taxon>Spermatophyta</taxon>
        <taxon>Magnoliopsida</taxon>
        <taxon>Liliopsida</taxon>
        <taxon>Poales</taxon>
        <taxon>Poaceae</taxon>
        <taxon>PACMAD clade</taxon>
        <taxon>Arundinoideae</taxon>
        <taxon>Arundineae</taxon>
        <taxon>Arundo</taxon>
    </lineage>
</organism>
<feature type="transmembrane region" description="Helical" evidence="1">
    <location>
        <begin position="20"/>
        <end position="38"/>
    </location>
</feature>
<dbReference type="EMBL" id="GBRH01167047">
    <property type="protein sequence ID" value="JAE30849.1"/>
    <property type="molecule type" value="Transcribed_RNA"/>
</dbReference>
<reference evidence="2" key="2">
    <citation type="journal article" date="2015" name="Data Brief">
        <title>Shoot transcriptome of the giant reed, Arundo donax.</title>
        <authorList>
            <person name="Barrero R.A."/>
            <person name="Guerrero F.D."/>
            <person name="Moolhuijzen P."/>
            <person name="Goolsby J.A."/>
            <person name="Tidwell J."/>
            <person name="Bellgard S.E."/>
            <person name="Bellgard M.I."/>
        </authorList>
    </citation>
    <scope>NUCLEOTIDE SEQUENCE</scope>
    <source>
        <tissue evidence="2">Shoot tissue taken approximately 20 cm above the soil surface</tissue>
    </source>
</reference>
<evidence type="ECO:0000313" key="2">
    <source>
        <dbReference type="EMBL" id="JAE30849.1"/>
    </source>
</evidence>
<reference evidence="2" key="1">
    <citation type="submission" date="2014-09" db="EMBL/GenBank/DDBJ databases">
        <authorList>
            <person name="Magalhaes I.L.F."/>
            <person name="Oliveira U."/>
            <person name="Santos F.R."/>
            <person name="Vidigal T.H.D.A."/>
            <person name="Brescovit A.D."/>
            <person name="Santos A.J."/>
        </authorList>
    </citation>
    <scope>NUCLEOTIDE SEQUENCE</scope>
    <source>
        <tissue evidence="2">Shoot tissue taken approximately 20 cm above the soil surface</tissue>
    </source>
</reference>
<feature type="transmembrane region" description="Helical" evidence="1">
    <location>
        <begin position="50"/>
        <end position="70"/>
    </location>
</feature>
<keyword evidence="1" id="KW-1133">Transmembrane helix</keyword>
<protein>
    <submittedName>
        <fullName evidence="2">Uncharacterized protein</fullName>
    </submittedName>
</protein>